<dbReference type="Gene3D" id="1.10.260.40">
    <property type="entry name" value="lambda repressor-like DNA-binding domains"/>
    <property type="match status" value="1"/>
</dbReference>
<dbReference type="AlphaFoldDB" id="A0AB39R0T8"/>
<organism evidence="2">
    <name type="scientific">Streptomyces sp. R39</name>
    <dbReference type="NCBI Taxonomy" id="3238631"/>
    <lineage>
        <taxon>Bacteria</taxon>
        <taxon>Bacillati</taxon>
        <taxon>Actinomycetota</taxon>
        <taxon>Actinomycetes</taxon>
        <taxon>Kitasatosporales</taxon>
        <taxon>Streptomycetaceae</taxon>
        <taxon>Streptomyces</taxon>
    </lineage>
</organism>
<feature type="domain" description="HTH cro/C1-type" evidence="1">
    <location>
        <begin position="32"/>
        <end position="83"/>
    </location>
</feature>
<dbReference type="Pfam" id="PF13560">
    <property type="entry name" value="HTH_31"/>
    <property type="match status" value="1"/>
</dbReference>
<reference evidence="2" key="1">
    <citation type="submission" date="2024-07" db="EMBL/GenBank/DDBJ databases">
        <authorList>
            <person name="Yu S.T."/>
        </authorList>
    </citation>
    <scope>NUCLEOTIDE SEQUENCE</scope>
    <source>
        <strain evidence="2">R39</strain>
    </source>
</reference>
<protein>
    <submittedName>
        <fullName evidence="2">Helix-turn-helix transcriptional regulator</fullName>
    </submittedName>
</protein>
<evidence type="ECO:0000259" key="1">
    <source>
        <dbReference type="PROSITE" id="PS50943"/>
    </source>
</evidence>
<dbReference type="PANTHER" id="PTHR35010">
    <property type="entry name" value="BLL4672 PROTEIN-RELATED"/>
    <property type="match status" value="1"/>
</dbReference>
<dbReference type="PROSITE" id="PS50943">
    <property type="entry name" value="HTH_CROC1"/>
    <property type="match status" value="1"/>
</dbReference>
<dbReference type="InterPro" id="IPR010982">
    <property type="entry name" value="Lambda_DNA-bd_dom_sf"/>
</dbReference>
<dbReference type="RefSeq" id="WP_369227188.1">
    <property type="nucleotide sequence ID" value="NZ_CP163441.1"/>
</dbReference>
<dbReference type="SUPFAM" id="SSF47413">
    <property type="entry name" value="lambda repressor-like DNA-binding domains"/>
    <property type="match status" value="1"/>
</dbReference>
<dbReference type="InterPro" id="IPR041413">
    <property type="entry name" value="MLTR_LBD"/>
</dbReference>
<dbReference type="GO" id="GO:0003677">
    <property type="term" value="F:DNA binding"/>
    <property type="evidence" value="ECO:0007669"/>
    <property type="project" value="InterPro"/>
</dbReference>
<gene>
    <name evidence="2" type="ORF">AB5J52_42470</name>
</gene>
<accession>A0AB39R0T8</accession>
<evidence type="ECO:0000313" key="2">
    <source>
        <dbReference type="EMBL" id="XDQ48391.1"/>
    </source>
</evidence>
<dbReference type="Gene3D" id="3.30.450.180">
    <property type="match status" value="1"/>
</dbReference>
<dbReference type="SMART" id="SM00530">
    <property type="entry name" value="HTH_XRE"/>
    <property type="match status" value="1"/>
</dbReference>
<proteinExistence type="predicted"/>
<dbReference type="PANTHER" id="PTHR35010:SF2">
    <property type="entry name" value="BLL4672 PROTEIN"/>
    <property type="match status" value="1"/>
</dbReference>
<dbReference type="EMBL" id="CP163441">
    <property type="protein sequence ID" value="XDQ48391.1"/>
    <property type="molecule type" value="Genomic_DNA"/>
</dbReference>
<name>A0AB39R0T8_9ACTN</name>
<dbReference type="InterPro" id="IPR001387">
    <property type="entry name" value="Cro/C1-type_HTH"/>
</dbReference>
<dbReference type="Pfam" id="PF17765">
    <property type="entry name" value="MLTR_LBD"/>
    <property type="match status" value="1"/>
</dbReference>
<sequence>MSSVENDLGGLLRAWRDRCSPTDVGLTVHGRRRARGLRREELAGLAGVSVDYLVRLEQGRSRRPSPPVAAALARALQLDEQETAVLYQAAGLPVPFGRVVPVHVPPGVQRLVTRMADYPVAVFAADWTLITWNAVWSALNGDPTGRPATDLNVIRAAFCQAPAWANMHGPDEGNERALVADLRQAVTAYPEDENLRSLIAEVGDASPRFRDLWNSGAAGRHVTTRKVMHHRLAGELTLDCDVLTVPGSDLKITMYTAAAGSPDAERLEFLRVSAVHTVAP</sequence>